<dbReference type="InterPro" id="IPR023051">
    <property type="entry name" value="Kup"/>
</dbReference>
<feature type="region of interest" description="Disordered" evidence="14">
    <location>
        <begin position="1"/>
        <end position="47"/>
    </location>
</feature>
<gene>
    <name evidence="13" type="primary">kup</name>
    <name evidence="17" type="ORF">HP438_15900</name>
</gene>
<keyword evidence="5" id="KW-0997">Cell inner membrane</keyword>
<keyword evidence="3 13" id="KW-0813">Transport</keyword>
<feature type="compositionally biased region" description="Polar residues" evidence="14">
    <location>
        <begin position="30"/>
        <end position="40"/>
    </location>
</feature>
<dbReference type="Pfam" id="PF02705">
    <property type="entry name" value="K_trans"/>
    <property type="match status" value="1"/>
</dbReference>
<reference evidence="17 18" key="1">
    <citation type="submission" date="2020-05" db="EMBL/GenBank/DDBJ databases">
        <title>Genome Sequencing of Type Strains.</title>
        <authorList>
            <person name="Lemaire J.F."/>
            <person name="Inderbitzin P."/>
            <person name="Gregorio O.A."/>
            <person name="Collins S.B."/>
            <person name="Wespe N."/>
            <person name="Knight-Connoni V."/>
        </authorList>
    </citation>
    <scope>NUCLEOTIDE SEQUENCE [LARGE SCALE GENOMIC DNA]</scope>
    <source>
        <strain evidence="17 18">DSM 100049</strain>
    </source>
</reference>
<evidence type="ECO:0000256" key="5">
    <source>
        <dbReference type="ARBA" id="ARBA00022519"/>
    </source>
</evidence>
<evidence type="ECO:0000313" key="18">
    <source>
        <dbReference type="Proteomes" id="UP000536441"/>
    </source>
</evidence>
<keyword evidence="18" id="KW-1185">Reference proteome</keyword>
<dbReference type="InterPro" id="IPR053952">
    <property type="entry name" value="K_trans_C"/>
</dbReference>
<proteinExistence type="inferred from homology"/>
<comment type="similarity">
    <text evidence="2 13">Belongs to the HAK/KUP transporter (TC 2.A.72) family.</text>
</comment>
<feature type="compositionally biased region" description="Basic and acidic residues" evidence="14">
    <location>
        <begin position="1"/>
        <end position="11"/>
    </location>
</feature>
<dbReference type="Proteomes" id="UP000536441">
    <property type="component" value="Unassembled WGS sequence"/>
</dbReference>
<dbReference type="EMBL" id="JABMCH010000070">
    <property type="protein sequence ID" value="NUU48455.1"/>
    <property type="molecule type" value="Genomic_DNA"/>
</dbReference>
<sequence>MLGRRDDHRVATDVADDPSHHRHDPPVMSVSPTGIATTANEDSHPHPPQGMARLALGAIGVVFGDIGTSPIYAFRETFANPHHPLPLDNAHILGVISLIFWSMMIVVSIKYVAIIMRADNKGEGGSLALLALVSGQTKTRRWSRGIVLLGVFATALFYGDSMITPAVTVLSAVEGLAVAAPAFGGFVLPIAITILIVLFKIQRSGTERVGLFFGPVMLLYFGAIAVLGIMSFVQTPEVLQALSPHHAVRFFFIDPVRGFLALGSVVLAVTGAEALYADMGHFGRRPIGLSWLVFVLPALMLNYMGQGALLFREGAAALESPFYMLAPEGLQLPLVLLATAAAVIASQAVITGAFSVTQQAIQLGFMPRLRIEHTSAATAGQIYIPLINWMLMVMVILLVLFFRSSSNLTSAYGIAVTGAMLIDTCLLGVALTRLWKWPLYAALPLLGLFFLVDGAYFLANLTKVPSGGWFPLLVGFVIFTFLTTWSTGRKLMIQRLREGTMPIHIFIDSAAGAASRVSGTAIFMTSSPEGVPHALLHNLKHNKVLHERIILLTVKIMSQPYWPEGDRAKRDDLGHGFHRLVLRFGFMEEADVPAALKRVEMEGGAFKMMDTSFFLSRQTLLAAERPGMSMWREKLFSWMLRNAESAMEFFRLPTNRVVELGSQVEI</sequence>
<dbReference type="GO" id="GO:0015293">
    <property type="term" value="F:symporter activity"/>
    <property type="evidence" value="ECO:0007669"/>
    <property type="project" value="UniProtKB-UniRule"/>
</dbReference>
<keyword evidence="10 13" id="KW-1133">Transmembrane helix</keyword>
<feature type="transmembrane region" description="Helical" evidence="13">
    <location>
        <begin position="54"/>
        <end position="72"/>
    </location>
</feature>
<keyword evidence="8 13" id="KW-0769">Symport</keyword>
<evidence type="ECO:0000256" key="14">
    <source>
        <dbReference type="SAM" id="MobiDB-lite"/>
    </source>
</evidence>
<protein>
    <recommendedName>
        <fullName evidence="13">Probable potassium transport system protein Kup</fullName>
    </recommendedName>
</protein>
<dbReference type="Pfam" id="PF22776">
    <property type="entry name" value="K_trans_C"/>
    <property type="match status" value="1"/>
</dbReference>
<feature type="transmembrane region" description="Helical" evidence="13">
    <location>
        <begin position="437"/>
        <end position="457"/>
    </location>
</feature>
<feature type="transmembrane region" description="Helical" evidence="13">
    <location>
        <begin position="211"/>
        <end position="233"/>
    </location>
</feature>
<keyword evidence="4 13" id="KW-1003">Cell membrane</keyword>
<evidence type="ECO:0000256" key="3">
    <source>
        <dbReference type="ARBA" id="ARBA00022448"/>
    </source>
</evidence>
<evidence type="ECO:0000256" key="11">
    <source>
        <dbReference type="ARBA" id="ARBA00023065"/>
    </source>
</evidence>
<comment type="caution">
    <text evidence="17">The sequence shown here is derived from an EMBL/GenBank/DDBJ whole genome shotgun (WGS) entry which is preliminary data.</text>
</comment>
<evidence type="ECO:0000256" key="8">
    <source>
        <dbReference type="ARBA" id="ARBA00022847"/>
    </source>
</evidence>
<feature type="transmembrane region" description="Helical" evidence="13">
    <location>
        <begin position="331"/>
        <end position="361"/>
    </location>
</feature>
<feature type="transmembrane region" description="Helical" evidence="13">
    <location>
        <begin position="258"/>
        <end position="277"/>
    </location>
</feature>
<keyword evidence="12 13" id="KW-0472">Membrane</keyword>
<feature type="transmembrane region" description="Helical" evidence="13">
    <location>
        <begin position="146"/>
        <end position="170"/>
    </location>
</feature>
<organism evidence="17 18">
    <name type="scientific">Sphingomonas zeae</name>
    <dbReference type="NCBI Taxonomy" id="1646122"/>
    <lineage>
        <taxon>Bacteria</taxon>
        <taxon>Pseudomonadati</taxon>
        <taxon>Pseudomonadota</taxon>
        <taxon>Alphaproteobacteria</taxon>
        <taxon>Sphingomonadales</taxon>
        <taxon>Sphingomonadaceae</taxon>
        <taxon>Sphingomonas</taxon>
    </lineage>
</organism>
<comment type="function">
    <text evidence="13">Transport of potassium into the cell. Likely operates as a K(+):H(+) symporter.</text>
</comment>
<comment type="subcellular location">
    <subcellularLocation>
        <location evidence="13">Cell membrane</location>
        <topology evidence="13">Multi-pass membrane protein</topology>
    </subcellularLocation>
    <subcellularLocation>
        <location evidence="1">Membrane</location>
        <topology evidence="1">Multi-pass membrane protein</topology>
    </subcellularLocation>
</comment>
<evidence type="ECO:0000256" key="4">
    <source>
        <dbReference type="ARBA" id="ARBA00022475"/>
    </source>
</evidence>
<evidence type="ECO:0000256" key="2">
    <source>
        <dbReference type="ARBA" id="ARBA00007019"/>
    </source>
</evidence>
<feature type="transmembrane region" description="Helical" evidence="13">
    <location>
        <begin position="408"/>
        <end position="430"/>
    </location>
</feature>
<dbReference type="GO" id="GO:0005886">
    <property type="term" value="C:plasma membrane"/>
    <property type="evidence" value="ECO:0007669"/>
    <property type="project" value="UniProtKB-SubCell"/>
</dbReference>
<feature type="transmembrane region" description="Helical" evidence="13">
    <location>
        <begin position="289"/>
        <end position="311"/>
    </location>
</feature>
<feature type="domain" description="K+ potassium transporter C-terminal" evidence="16">
    <location>
        <begin position="518"/>
        <end position="666"/>
    </location>
</feature>
<evidence type="ECO:0000256" key="10">
    <source>
        <dbReference type="ARBA" id="ARBA00022989"/>
    </source>
</evidence>
<evidence type="ECO:0000256" key="6">
    <source>
        <dbReference type="ARBA" id="ARBA00022538"/>
    </source>
</evidence>
<name>A0A7Y6EID6_9SPHN</name>
<keyword evidence="9 13" id="KW-0630">Potassium</keyword>
<comment type="catalytic activity">
    <reaction evidence="13">
        <text>K(+)(in) + H(+)(in) = K(+)(out) + H(+)(out)</text>
        <dbReference type="Rhea" id="RHEA:28490"/>
        <dbReference type="ChEBI" id="CHEBI:15378"/>
        <dbReference type="ChEBI" id="CHEBI:29103"/>
    </reaction>
</comment>
<dbReference type="PANTHER" id="PTHR30540:SF79">
    <property type="entry name" value="LOW AFFINITY POTASSIUM TRANSPORT SYSTEM PROTEIN KUP"/>
    <property type="match status" value="1"/>
</dbReference>
<evidence type="ECO:0000259" key="16">
    <source>
        <dbReference type="Pfam" id="PF22776"/>
    </source>
</evidence>
<feature type="domain" description="K+ potassium transporter integral membrane" evidence="15">
    <location>
        <begin position="54"/>
        <end position="508"/>
    </location>
</feature>
<evidence type="ECO:0000256" key="12">
    <source>
        <dbReference type="ARBA" id="ARBA00023136"/>
    </source>
</evidence>
<dbReference type="AlphaFoldDB" id="A0A7Y6EID6"/>
<feature type="transmembrane region" description="Helical" evidence="13">
    <location>
        <begin position="176"/>
        <end position="199"/>
    </location>
</feature>
<dbReference type="GO" id="GO:0015079">
    <property type="term" value="F:potassium ion transmembrane transporter activity"/>
    <property type="evidence" value="ECO:0007669"/>
    <property type="project" value="UniProtKB-UniRule"/>
</dbReference>
<feature type="transmembrane region" description="Helical" evidence="13">
    <location>
        <begin position="382"/>
        <end position="402"/>
    </location>
</feature>
<evidence type="ECO:0000256" key="7">
    <source>
        <dbReference type="ARBA" id="ARBA00022692"/>
    </source>
</evidence>
<feature type="transmembrane region" description="Helical" evidence="13">
    <location>
        <begin position="92"/>
        <end position="113"/>
    </location>
</feature>
<keyword evidence="11 13" id="KW-0406">Ion transport</keyword>
<evidence type="ECO:0000259" key="15">
    <source>
        <dbReference type="Pfam" id="PF02705"/>
    </source>
</evidence>
<evidence type="ECO:0000256" key="13">
    <source>
        <dbReference type="HAMAP-Rule" id="MF_01522"/>
    </source>
</evidence>
<dbReference type="InterPro" id="IPR003855">
    <property type="entry name" value="K+_transporter"/>
</dbReference>
<dbReference type="PANTHER" id="PTHR30540">
    <property type="entry name" value="OSMOTIC STRESS POTASSIUM TRANSPORTER"/>
    <property type="match status" value="1"/>
</dbReference>
<feature type="transmembrane region" description="Helical" evidence="13">
    <location>
        <begin position="469"/>
        <end position="488"/>
    </location>
</feature>
<evidence type="ECO:0000313" key="17">
    <source>
        <dbReference type="EMBL" id="NUU48455.1"/>
    </source>
</evidence>
<evidence type="ECO:0000256" key="9">
    <source>
        <dbReference type="ARBA" id="ARBA00022958"/>
    </source>
</evidence>
<accession>A0A7Y6EID6</accession>
<dbReference type="HAMAP" id="MF_01522">
    <property type="entry name" value="Kup"/>
    <property type="match status" value="1"/>
</dbReference>
<dbReference type="InterPro" id="IPR053951">
    <property type="entry name" value="K_trans_N"/>
</dbReference>
<evidence type="ECO:0000256" key="1">
    <source>
        <dbReference type="ARBA" id="ARBA00004141"/>
    </source>
</evidence>
<keyword evidence="7 13" id="KW-0812">Transmembrane</keyword>
<keyword evidence="6 13" id="KW-0633">Potassium transport</keyword>